<sequence length="59" mass="6721">MLLAIFWSIVLASIVFMVKKKQPLFLGVPILALGVYILIEMLRVPLPFAETVQFVFDLQ</sequence>
<evidence type="ECO:0000313" key="3">
    <source>
        <dbReference type="Proteomes" id="UP000252100"/>
    </source>
</evidence>
<evidence type="ECO:0000313" key="2">
    <source>
        <dbReference type="EMBL" id="AXF58048.1"/>
    </source>
</evidence>
<feature type="transmembrane region" description="Helical" evidence="1">
    <location>
        <begin position="22"/>
        <end position="39"/>
    </location>
</feature>
<dbReference type="AlphaFoldDB" id="A0A345C4B7"/>
<dbReference type="OrthoDB" id="2696663at2"/>
<keyword evidence="3" id="KW-1185">Reference proteome</keyword>
<name>A0A345C4B7_9BACI</name>
<dbReference type="Proteomes" id="UP000252100">
    <property type="component" value="Chromosome"/>
</dbReference>
<proteinExistence type="predicted"/>
<keyword evidence="1" id="KW-1133">Transmembrane helix</keyword>
<dbReference type="KEGG" id="rue:DT065_17290"/>
<keyword evidence="1" id="KW-0472">Membrane</keyword>
<accession>A0A345C4B7</accession>
<reference evidence="2 3" key="1">
    <citation type="journal article" date="2018" name="J. Microbiol.">
        <title>Salicibibacter kimchii gen. nov., sp. nov., a moderately halophilic and alkalitolerant bacterium in the family Bacillaceae, isolated from kimchi.</title>
        <authorList>
            <person name="Jang J.Y."/>
            <person name="Oh Y.J."/>
            <person name="Lim S.K."/>
            <person name="Park H.K."/>
            <person name="Lee C."/>
            <person name="Kim J.Y."/>
            <person name="Lee M.A."/>
            <person name="Choi H.J."/>
        </authorList>
    </citation>
    <scope>NUCLEOTIDE SEQUENCE [LARGE SCALE GENOMIC DNA]</scope>
    <source>
        <strain evidence="2 3">NKC1-1</strain>
    </source>
</reference>
<gene>
    <name evidence="2" type="ORF">DT065_17290</name>
</gene>
<protein>
    <submittedName>
        <fullName evidence="2">Uncharacterized protein</fullName>
    </submittedName>
</protein>
<keyword evidence="1" id="KW-0812">Transmembrane</keyword>
<organism evidence="2 3">
    <name type="scientific">Salicibibacter kimchii</name>
    <dbReference type="NCBI Taxonomy" id="2099786"/>
    <lineage>
        <taxon>Bacteria</taxon>
        <taxon>Bacillati</taxon>
        <taxon>Bacillota</taxon>
        <taxon>Bacilli</taxon>
        <taxon>Bacillales</taxon>
        <taxon>Bacillaceae</taxon>
        <taxon>Salicibibacter</taxon>
    </lineage>
</organism>
<evidence type="ECO:0000256" key="1">
    <source>
        <dbReference type="SAM" id="Phobius"/>
    </source>
</evidence>
<dbReference type="EMBL" id="CP031092">
    <property type="protein sequence ID" value="AXF58048.1"/>
    <property type="molecule type" value="Genomic_DNA"/>
</dbReference>